<proteinExistence type="predicted"/>
<keyword evidence="1" id="KW-0677">Repeat</keyword>
<dbReference type="PANTHER" id="PTHR10039">
    <property type="entry name" value="AMELOGENIN"/>
    <property type="match status" value="1"/>
</dbReference>
<protein>
    <recommendedName>
        <fullName evidence="3">Nephrocystin 3-like N-terminal domain-containing protein</fullName>
    </recommendedName>
</protein>
<sequence>MLSSIGVELYWYHQSRPCNIKRLTDISDIAVKTSSLVINLFTATLMYQPSPQGPNQQRKAAQAQPPRYQNPQYEGFGPALFPLNNPTHPWQTPANTLGPGWESSQYWNPQRNGTLYHSTTAMPRNLAPSPFQGPIESKPMHYQNQTPDSSHWPGASNYPYVHYGSSPALAPVPYYTHTAQGHNIGGQYPPVVPPPQQSMAPRTPAFGGAHSGQNETLNLSYWRQASNCPPAQPAMAQAPYPDMRMLVHDTSGSWYLPLVPRPLVQQPNHPLNPSLVGAHNGENQRSDSSYRPQGEDNPPVHPAVARAPHHAHMRGHETSGSWSSPVDPLPLQRPNHAVNLSLVRPHDTQSGPVGEGSFAQAHDFNIETMIVGYNQVERVEEKEVLEKLLLKGLPSATLDSENRGYIPRCDEQTRLTIRDHVVSWAQDPTQPHCLFWLSGPAAVGKSAVAQTVAETMKAMGHLVAVFFFSRPNSRSDPNAVVATLALQLYTSIPEYRRIVADKITQDPTILQKHRNIQFQELITDPFLILAKSRIASNAQSILIVLDGLDECRGETAQSDFVAIIGRHAQLGSPLPFKFLICSRPEPHLKVVFSKPEIQVITVQEKLEVDDPEAQRDAYQLLQKGFAEIRSRYPDQLTDDWPTLAQTRPIADRALGHLGFVSFILRFIGDESYNDPSRQLEFCIRFLECSRGSEDSNPLHALDLLYTQIFSDIPPAVLPTTQRILALFITSEDMADQRWSLYAQATFLGLSQASTYSALHRLHSVIAVPSPTQAIDSGLGVYHASFTDYLKDSARSGKFALDTNILPSMWMITLSMEWLNCIRKIVRGGIRSQVALEALLPQLPWKQPLNVAYHNLADLTHFSFSCLWRLCPKVPEDSFKGLMNALEKFDFDLDYNRYECKERSKGFTYTRPEGSWPEWVHFPNFIRWLVTLGTLSASLIKVIPPHTCTMRTPHTTLTTWVPSAPNYVAPFSHFEEESEPGDRYTVYIELGRGNPILLKLFICSNTDCVSSPSSDWEY</sequence>
<dbReference type="AlphaFoldDB" id="A0AAD5VEH0"/>
<name>A0AAD5VEH0_9AGAR</name>
<dbReference type="Pfam" id="PF24883">
    <property type="entry name" value="NPHP3_N"/>
    <property type="match status" value="1"/>
</dbReference>
<dbReference type="Gene3D" id="3.40.50.300">
    <property type="entry name" value="P-loop containing nucleotide triphosphate hydrolases"/>
    <property type="match status" value="1"/>
</dbReference>
<dbReference type="InterPro" id="IPR027417">
    <property type="entry name" value="P-loop_NTPase"/>
</dbReference>
<feature type="region of interest" description="Disordered" evidence="2">
    <location>
        <begin position="49"/>
        <end position="71"/>
    </location>
</feature>
<evidence type="ECO:0000313" key="4">
    <source>
        <dbReference type="EMBL" id="KAJ3554509.1"/>
    </source>
</evidence>
<dbReference type="EMBL" id="JANIEX010001780">
    <property type="protein sequence ID" value="KAJ3554509.1"/>
    <property type="molecule type" value="Genomic_DNA"/>
</dbReference>
<evidence type="ECO:0000259" key="3">
    <source>
        <dbReference type="Pfam" id="PF24883"/>
    </source>
</evidence>
<dbReference type="InterPro" id="IPR056884">
    <property type="entry name" value="NPHP3-like_N"/>
</dbReference>
<gene>
    <name evidence="4" type="ORF">NP233_g12408</name>
</gene>
<evidence type="ECO:0000256" key="1">
    <source>
        <dbReference type="ARBA" id="ARBA00022737"/>
    </source>
</evidence>
<comment type="caution">
    <text evidence="4">The sequence shown here is derived from an EMBL/GenBank/DDBJ whole genome shotgun (WGS) entry which is preliminary data.</text>
</comment>
<feature type="region of interest" description="Disordered" evidence="2">
    <location>
        <begin position="265"/>
        <end position="325"/>
    </location>
</feature>
<feature type="compositionally biased region" description="Low complexity" evidence="2">
    <location>
        <begin position="54"/>
        <end position="69"/>
    </location>
</feature>
<dbReference type="PANTHER" id="PTHR10039:SF14">
    <property type="entry name" value="NACHT DOMAIN-CONTAINING PROTEIN"/>
    <property type="match status" value="1"/>
</dbReference>
<keyword evidence="5" id="KW-1185">Reference proteome</keyword>
<dbReference type="SUPFAM" id="SSF52540">
    <property type="entry name" value="P-loop containing nucleoside triphosphate hydrolases"/>
    <property type="match status" value="1"/>
</dbReference>
<evidence type="ECO:0000313" key="5">
    <source>
        <dbReference type="Proteomes" id="UP001213000"/>
    </source>
</evidence>
<reference evidence="4" key="1">
    <citation type="submission" date="2022-07" db="EMBL/GenBank/DDBJ databases">
        <title>Genome Sequence of Leucocoprinus birnbaumii.</title>
        <authorList>
            <person name="Buettner E."/>
        </authorList>
    </citation>
    <scope>NUCLEOTIDE SEQUENCE</scope>
    <source>
        <strain evidence="4">VT141</strain>
    </source>
</reference>
<feature type="domain" description="Nephrocystin 3-like N-terminal" evidence="3">
    <location>
        <begin position="419"/>
        <end position="583"/>
    </location>
</feature>
<accession>A0AAD5VEH0</accession>
<feature type="compositionally biased region" description="Polar residues" evidence="2">
    <location>
        <begin position="281"/>
        <end position="291"/>
    </location>
</feature>
<evidence type="ECO:0000256" key="2">
    <source>
        <dbReference type="SAM" id="MobiDB-lite"/>
    </source>
</evidence>
<organism evidence="4 5">
    <name type="scientific">Leucocoprinus birnbaumii</name>
    <dbReference type="NCBI Taxonomy" id="56174"/>
    <lineage>
        <taxon>Eukaryota</taxon>
        <taxon>Fungi</taxon>
        <taxon>Dikarya</taxon>
        <taxon>Basidiomycota</taxon>
        <taxon>Agaricomycotina</taxon>
        <taxon>Agaricomycetes</taxon>
        <taxon>Agaricomycetidae</taxon>
        <taxon>Agaricales</taxon>
        <taxon>Agaricineae</taxon>
        <taxon>Agaricaceae</taxon>
        <taxon>Leucocoprinus</taxon>
    </lineage>
</organism>
<dbReference type="Proteomes" id="UP001213000">
    <property type="component" value="Unassembled WGS sequence"/>
</dbReference>